<protein>
    <recommendedName>
        <fullName evidence="4">DUF995 domain-containing protein</fullName>
    </recommendedName>
</protein>
<dbReference type="RefSeq" id="WP_121840463.1">
    <property type="nucleotide sequence ID" value="NZ_ML014837.1"/>
</dbReference>
<evidence type="ECO:0000313" key="2">
    <source>
        <dbReference type="EMBL" id="RLV58208.1"/>
    </source>
</evidence>
<dbReference type="EMBL" id="QZEI01000088">
    <property type="protein sequence ID" value="RLV58208.1"/>
    <property type="molecule type" value="Genomic_DNA"/>
</dbReference>
<sequence length="126" mass="14697">MKKWLGLLLLSASMSLTSVASAAPHNGKVREFSNGTMQMWDASSQKWLGVESFWLKYAKQNGGLTWGMTDTYPEYSKVKEFDKILIKTDKGNCLMEFFHRRWRRAQDVRRWDEKVNQFGGCPYVFD</sequence>
<reference evidence="2 3" key="1">
    <citation type="submission" date="2018-09" db="EMBL/GenBank/DDBJ databases">
        <title>Phylogeny of the Shewanellaceae, and recommendation for two new genera, Pseudoshewanella and Parashewanella.</title>
        <authorList>
            <person name="Wang G."/>
        </authorList>
    </citation>
    <scope>NUCLEOTIDE SEQUENCE [LARGE SCALE GENOMIC DNA]</scope>
    <source>
        <strain evidence="2 3">C51</strain>
    </source>
</reference>
<comment type="caution">
    <text evidence="2">The sequence shown here is derived from an EMBL/GenBank/DDBJ whole genome shotgun (WGS) entry which is preliminary data.</text>
</comment>
<organism evidence="2 3">
    <name type="scientific">Parashewanella curva</name>
    <dbReference type="NCBI Taxonomy" id="2338552"/>
    <lineage>
        <taxon>Bacteria</taxon>
        <taxon>Pseudomonadati</taxon>
        <taxon>Pseudomonadota</taxon>
        <taxon>Gammaproteobacteria</taxon>
        <taxon>Alteromonadales</taxon>
        <taxon>Shewanellaceae</taxon>
        <taxon>Parashewanella</taxon>
    </lineage>
</organism>
<accession>A0A3L8PUV8</accession>
<keyword evidence="1" id="KW-0732">Signal</keyword>
<evidence type="ECO:0000313" key="3">
    <source>
        <dbReference type="Proteomes" id="UP000281474"/>
    </source>
</evidence>
<dbReference type="AlphaFoldDB" id="A0A3L8PUV8"/>
<keyword evidence="3" id="KW-1185">Reference proteome</keyword>
<feature type="chain" id="PRO_5018303126" description="DUF995 domain-containing protein" evidence="1">
    <location>
        <begin position="23"/>
        <end position="126"/>
    </location>
</feature>
<proteinExistence type="predicted"/>
<name>A0A3L8PUV8_9GAMM</name>
<dbReference type="Proteomes" id="UP000281474">
    <property type="component" value="Unassembled WGS sequence"/>
</dbReference>
<dbReference type="OrthoDB" id="6197762at2"/>
<feature type="signal peptide" evidence="1">
    <location>
        <begin position="1"/>
        <end position="22"/>
    </location>
</feature>
<evidence type="ECO:0000256" key="1">
    <source>
        <dbReference type="SAM" id="SignalP"/>
    </source>
</evidence>
<evidence type="ECO:0008006" key="4">
    <source>
        <dbReference type="Google" id="ProtNLM"/>
    </source>
</evidence>
<gene>
    <name evidence="2" type="ORF">D5018_18470</name>
</gene>